<accession>A0A4Y7WQ05</accession>
<gene>
    <name evidence="1" type="ORF">E2L03_01420</name>
</gene>
<name>A0A4Y7WQ05_9BACI</name>
<dbReference type="SUPFAM" id="SSF53335">
    <property type="entry name" value="S-adenosyl-L-methionine-dependent methyltransferases"/>
    <property type="match status" value="1"/>
</dbReference>
<dbReference type="Gene3D" id="3.40.50.150">
    <property type="entry name" value="Vaccinia Virus protein VP39"/>
    <property type="match status" value="1"/>
</dbReference>
<proteinExistence type="predicted"/>
<sequence>MIVTTARKQVDRLKEEAMSYLTSLNGTFIDRDDRAIEDFYLEFGEQPLLIVAKDKLILHKQQGAEPFYYHPNGAFLRYKQWRNSGNDPFLAATELHPGDTFIDATLGMGADATMAQLAVGHNGKVVGLEANPYVAFVVGHGLANWRGGDDRFNDALRQINVTNTDNLSYLQNSESKSVDVVYFDPMFDVRLHSPGIAGLKQFASYQSLTATMVEEAKRVARKKVVLKNHTKSDLFATFGFSVEKRANASFQYGIINR</sequence>
<reference evidence="1 2" key="1">
    <citation type="submission" date="2019-03" db="EMBL/GenBank/DDBJ databases">
        <authorList>
            <person name="Liu G."/>
        </authorList>
    </citation>
    <scope>NUCLEOTIDE SEQUENCE [LARGE SCALE GENOMIC DNA]</scope>
    <source>
        <strain evidence="1 2">DSM 19099</strain>
    </source>
</reference>
<dbReference type="RefSeq" id="WP_095150365.1">
    <property type="nucleotide sequence ID" value="NZ_LDIM01000012.1"/>
</dbReference>
<dbReference type="Pfam" id="PF04445">
    <property type="entry name" value="SAM_MT"/>
    <property type="match status" value="1"/>
</dbReference>
<dbReference type="PANTHER" id="PTHR36112">
    <property type="entry name" value="RIBOSOMAL RNA SMALL SUBUNIT METHYLTRANSFERASE J"/>
    <property type="match status" value="1"/>
</dbReference>
<protein>
    <recommendedName>
        <fullName evidence="3">SAM-dependent methyltransferase</fullName>
    </recommendedName>
</protein>
<dbReference type="AlphaFoldDB" id="A0A4Y7WQ05"/>
<dbReference type="PANTHER" id="PTHR36112:SF1">
    <property type="entry name" value="RIBOSOMAL RNA SMALL SUBUNIT METHYLTRANSFERASE J"/>
    <property type="match status" value="1"/>
</dbReference>
<evidence type="ECO:0000313" key="1">
    <source>
        <dbReference type="EMBL" id="TES50618.1"/>
    </source>
</evidence>
<organism evidence="1 2">
    <name type="scientific">Shouchella lehensis</name>
    <dbReference type="NCBI Taxonomy" id="300825"/>
    <lineage>
        <taxon>Bacteria</taxon>
        <taxon>Bacillati</taxon>
        <taxon>Bacillota</taxon>
        <taxon>Bacilli</taxon>
        <taxon>Bacillales</taxon>
        <taxon>Bacillaceae</taxon>
        <taxon>Shouchella</taxon>
    </lineage>
</organism>
<evidence type="ECO:0000313" key="2">
    <source>
        <dbReference type="Proteomes" id="UP000298210"/>
    </source>
</evidence>
<dbReference type="InterPro" id="IPR029063">
    <property type="entry name" value="SAM-dependent_MTases_sf"/>
</dbReference>
<evidence type="ECO:0008006" key="3">
    <source>
        <dbReference type="Google" id="ProtNLM"/>
    </source>
</evidence>
<dbReference type="Proteomes" id="UP000298210">
    <property type="component" value="Unassembled WGS sequence"/>
</dbReference>
<dbReference type="GO" id="GO:0008990">
    <property type="term" value="F:rRNA (guanine-N2-)-methyltransferase activity"/>
    <property type="evidence" value="ECO:0007669"/>
    <property type="project" value="InterPro"/>
</dbReference>
<dbReference type="EMBL" id="SNUX01000001">
    <property type="protein sequence ID" value="TES50618.1"/>
    <property type="molecule type" value="Genomic_DNA"/>
</dbReference>
<comment type="caution">
    <text evidence="1">The sequence shown here is derived from an EMBL/GenBank/DDBJ whole genome shotgun (WGS) entry which is preliminary data.</text>
</comment>
<dbReference type="InterPro" id="IPR007536">
    <property type="entry name" value="16SrRNA_methylTrfase_J"/>
</dbReference>